<gene>
    <name evidence="1" type="ORF">UT34_C0001G0503</name>
</gene>
<proteinExistence type="predicted"/>
<organism evidence="1 2">
    <name type="scientific">candidate division WS6 bacterium GW2011_GWF2_39_15</name>
    <dbReference type="NCBI Taxonomy" id="1619100"/>
    <lineage>
        <taxon>Bacteria</taxon>
        <taxon>Candidatus Dojkabacteria</taxon>
    </lineage>
</organism>
<protein>
    <recommendedName>
        <fullName evidence="3">Shikimate kinase</fullName>
    </recommendedName>
</protein>
<dbReference type="SUPFAM" id="SSF52540">
    <property type="entry name" value="P-loop containing nucleoside triphosphate hydrolases"/>
    <property type="match status" value="1"/>
</dbReference>
<dbReference type="AlphaFoldDB" id="A0A0G0QXT6"/>
<dbReference type="Pfam" id="PF13671">
    <property type="entry name" value="AAA_33"/>
    <property type="match status" value="1"/>
</dbReference>
<dbReference type="InterPro" id="IPR027417">
    <property type="entry name" value="P-loop_NTPase"/>
</dbReference>
<evidence type="ECO:0000313" key="2">
    <source>
        <dbReference type="Proteomes" id="UP000034799"/>
    </source>
</evidence>
<dbReference type="EMBL" id="LBWK01000001">
    <property type="protein sequence ID" value="KKR06462.1"/>
    <property type="molecule type" value="Genomic_DNA"/>
</dbReference>
<evidence type="ECO:0008006" key="3">
    <source>
        <dbReference type="Google" id="ProtNLM"/>
    </source>
</evidence>
<dbReference type="Gene3D" id="3.40.50.300">
    <property type="entry name" value="P-loop containing nucleotide triphosphate hydrolases"/>
    <property type="match status" value="1"/>
</dbReference>
<sequence>MDKYILMIGGPICAGKTTVSDLILKKEKRLFRPSFDKLKVQLSDFEAEKDRALIMDLLFVLCKELVNKDISIIVEGSASIMNEMREFYTSLAKTKGYKYVEVNIEASREELLRRLAIRVAEGKSVSVNNEEQFMIRYNKYLEKRDPNCQVFSSETNTADEITDSIIQLLHQ</sequence>
<dbReference type="STRING" id="1619100.UT34_C0001G0503"/>
<reference evidence="1 2" key="1">
    <citation type="journal article" date="2015" name="Nature">
        <title>rRNA introns, odd ribosomes, and small enigmatic genomes across a large radiation of phyla.</title>
        <authorList>
            <person name="Brown C.T."/>
            <person name="Hug L.A."/>
            <person name="Thomas B.C."/>
            <person name="Sharon I."/>
            <person name="Castelle C.J."/>
            <person name="Singh A."/>
            <person name="Wilkins M.J."/>
            <person name="Williams K.H."/>
            <person name="Banfield J.F."/>
        </authorList>
    </citation>
    <scope>NUCLEOTIDE SEQUENCE [LARGE SCALE GENOMIC DNA]</scope>
</reference>
<evidence type="ECO:0000313" key="1">
    <source>
        <dbReference type="EMBL" id="KKR06462.1"/>
    </source>
</evidence>
<comment type="caution">
    <text evidence="1">The sequence shown here is derived from an EMBL/GenBank/DDBJ whole genome shotgun (WGS) entry which is preliminary data.</text>
</comment>
<dbReference type="Proteomes" id="UP000034799">
    <property type="component" value="Unassembled WGS sequence"/>
</dbReference>
<name>A0A0G0QXT6_9BACT</name>
<accession>A0A0G0QXT6</accession>